<dbReference type="Gene3D" id="3.90.79.20">
    <property type="match status" value="1"/>
</dbReference>
<evidence type="ECO:0000256" key="6">
    <source>
        <dbReference type="ARBA" id="ARBA00022801"/>
    </source>
</evidence>
<comment type="cofactor">
    <cofactor evidence="1">
        <name>Mg(2+)</name>
        <dbReference type="ChEBI" id="CHEBI:18420"/>
    </cofactor>
</comment>
<protein>
    <recommendedName>
        <fullName evidence="4">NAD(+) diphosphatase</fullName>
        <ecNumber evidence="4">3.6.1.22</ecNumber>
    </recommendedName>
</protein>
<keyword evidence="13" id="KW-1185">Reference proteome</keyword>
<evidence type="ECO:0000256" key="4">
    <source>
        <dbReference type="ARBA" id="ARBA00012381"/>
    </source>
</evidence>
<feature type="domain" description="Nudix hydrolase" evidence="11">
    <location>
        <begin position="144"/>
        <end position="267"/>
    </location>
</feature>
<dbReference type="GO" id="GO:0016787">
    <property type="term" value="F:hydrolase activity"/>
    <property type="evidence" value="ECO:0007669"/>
    <property type="project" value="UniProtKB-KW"/>
</dbReference>
<evidence type="ECO:0000313" key="13">
    <source>
        <dbReference type="Proteomes" id="UP001065322"/>
    </source>
</evidence>
<gene>
    <name evidence="12" type="primary">nudC</name>
    <name evidence="12" type="ORF">HUF19_01915</name>
</gene>
<keyword evidence="6 10" id="KW-0378">Hydrolase</keyword>
<dbReference type="Pfam" id="PF00293">
    <property type="entry name" value="NUDIX"/>
    <property type="match status" value="1"/>
</dbReference>
<dbReference type="InterPro" id="IPR020476">
    <property type="entry name" value="Nudix_hydrolase"/>
</dbReference>
<organism evidence="12 13">
    <name type="scientific">Thalassolituus hydrocarboniclasticus</name>
    <dbReference type="NCBI Taxonomy" id="2742796"/>
    <lineage>
        <taxon>Bacteria</taxon>
        <taxon>Pseudomonadati</taxon>
        <taxon>Pseudomonadota</taxon>
        <taxon>Gammaproteobacteria</taxon>
        <taxon>Oceanospirillales</taxon>
        <taxon>Oceanospirillaceae</taxon>
        <taxon>Thalassolituus</taxon>
    </lineage>
</organism>
<evidence type="ECO:0000256" key="7">
    <source>
        <dbReference type="ARBA" id="ARBA00022842"/>
    </source>
</evidence>
<evidence type="ECO:0000259" key="11">
    <source>
        <dbReference type="PROSITE" id="PS51462"/>
    </source>
</evidence>
<keyword evidence="7" id="KW-0460">Magnesium</keyword>
<sequence>MSLEFIYHPAIVPGEDSPQTLSLYFCGERLLLKPEVMNNATQIFPWTTDSVEQDPRLELLLGSVDGVPLRVVGLADIPPGFEEVALRDYLLAASDDIFRVVNAAAQLRYWRSTQNFCSRCGTLLKPIVNDRALVCPACSYRSYPKISPCVIGVVRKGRTLLLAHSNRHRTAMYSCLAGFIEAGETAEEALAREIFEEAGVQIKNPRYLVSQAWPFPHQLMLGYLCDYDSGELNIDTTELESADWFDIDKLPQLPAPQTVARKLIEAAVALIREDDKY</sequence>
<dbReference type="Proteomes" id="UP001065322">
    <property type="component" value="Chromosome"/>
</dbReference>
<evidence type="ECO:0000256" key="8">
    <source>
        <dbReference type="ARBA" id="ARBA00023027"/>
    </source>
</evidence>
<dbReference type="InterPro" id="IPR050241">
    <property type="entry name" value="NAD-cap_RNA_hydrolase_NudC"/>
</dbReference>
<keyword evidence="8" id="KW-0520">NAD</keyword>
<accession>A0ABY6A7H9</accession>
<dbReference type="PROSITE" id="PS51462">
    <property type="entry name" value="NUDIX"/>
    <property type="match status" value="1"/>
</dbReference>
<keyword evidence="5" id="KW-0479">Metal-binding</keyword>
<evidence type="ECO:0000313" key="12">
    <source>
        <dbReference type="EMBL" id="UXD86279.1"/>
    </source>
</evidence>
<dbReference type="NCBIfam" id="NF001299">
    <property type="entry name" value="PRK00241.1"/>
    <property type="match status" value="1"/>
</dbReference>
<dbReference type="RefSeq" id="WP_260998255.1">
    <property type="nucleotide sequence ID" value="NZ_CP054475.1"/>
</dbReference>
<proteinExistence type="inferred from homology"/>
<evidence type="ECO:0000256" key="9">
    <source>
        <dbReference type="ARBA" id="ARBA00023679"/>
    </source>
</evidence>
<dbReference type="EC" id="3.6.1.22" evidence="4"/>
<evidence type="ECO:0000256" key="2">
    <source>
        <dbReference type="ARBA" id="ARBA00001947"/>
    </source>
</evidence>
<dbReference type="CDD" id="cd03429">
    <property type="entry name" value="NUDIX_NADH_pyrophosphatase_Nudt13"/>
    <property type="match status" value="1"/>
</dbReference>
<dbReference type="InterPro" id="IPR015797">
    <property type="entry name" value="NUDIX_hydrolase-like_dom_sf"/>
</dbReference>
<dbReference type="SUPFAM" id="SSF55811">
    <property type="entry name" value="Nudix"/>
    <property type="match status" value="1"/>
</dbReference>
<evidence type="ECO:0000256" key="3">
    <source>
        <dbReference type="ARBA" id="ARBA00009595"/>
    </source>
</evidence>
<dbReference type="PROSITE" id="PS00893">
    <property type="entry name" value="NUDIX_BOX"/>
    <property type="match status" value="1"/>
</dbReference>
<dbReference type="InterPro" id="IPR015376">
    <property type="entry name" value="Znr_NADH_PPase"/>
</dbReference>
<dbReference type="PRINTS" id="PR00502">
    <property type="entry name" value="NUDIXFAMILY"/>
</dbReference>
<dbReference type="PANTHER" id="PTHR42904">
    <property type="entry name" value="NUDIX HYDROLASE, NUDC SUBFAMILY"/>
    <property type="match status" value="1"/>
</dbReference>
<name>A0ABY6A7H9_9GAMM</name>
<reference evidence="13" key="1">
    <citation type="submission" date="2020-06" db="EMBL/GenBank/DDBJ databases">
        <title>Thalassolituus marinus alknpb1M-1, a hydrocarbon-degrading bacterium isolated from the deep-sea overlying water using an in-situ strategy from the South China Sea basin.</title>
        <authorList>
            <person name="Dong C."/>
            <person name="Chen Y."/>
            <person name="Shao Z."/>
        </authorList>
    </citation>
    <scope>NUCLEOTIDE SEQUENCE [LARGE SCALE GENOMIC DNA]</scope>
    <source>
        <strain evidence="13">alknpb1M-1</strain>
    </source>
</reference>
<dbReference type="InterPro" id="IPR049734">
    <property type="entry name" value="NudC-like_C"/>
</dbReference>
<dbReference type="EMBL" id="CP054475">
    <property type="protein sequence ID" value="UXD86279.1"/>
    <property type="molecule type" value="Genomic_DNA"/>
</dbReference>
<dbReference type="Pfam" id="PF09297">
    <property type="entry name" value="Zn_ribbon_NUD"/>
    <property type="match status" value="1"/>
</dbReference>
<dbReference type="PANTHER" id="PTHR42904:SF6">
    <property type="entry name" value="NAD-CAPPED RNA HYDROLASE NUDT12"/>
    <property type="match status" value="1"/>
</dbReference>
<evidence type="ECO:0000256" key="10">
    <source>
        <dbReference type="RuleBase" id="RU003476"/>
    </source>
</evidence>
<evidence type="ECO:0000256" key="5">
    <source>
        <dbReference type="ARBA" id="ARBA00022723"/>
    </source>
</evidence>
<comment type="similarity">
    <text evidence="3">Belongs to the Nudix hydrolase family. NudC subfamily.</text>
</comment>
<comment type="cofactor">
    <cofactor evidence="2">
        <name>Zn(2+)</name>
        <dbReference type="ChEBI" id="CHEBI:29105"/>
    </cofactor>
</comment>
<comment type="catalytic activity">
    <reaction evidence="9">
        <text>a 5'-end NAD(+)-phospho-ribonucleoside in mRNA + H2O = a 5'-end phospho-adenosine-phospho-ribonucleoside in mRNA + beta-nicotinamide D-ribonucleotide + 2 H(+)</text>
        <dbReference type="Rhea" id="RHEA:60876"/>
        <dbReference type="Rhea" id="RHEA-COMP:15698"/>
        <dbReference type="Rhea" id="RHEA-COMP:15719"/>
        <dbReference type="ChEBI" id="CHEBI:14649"/>
        <dbReference type="ChEBI" id="CHEBI:15377"/>
        <dbReference type="ChEBI" id="CHEBI:15378"/>
        <dbReference type="ChEBI" id="CHEBI:144029"/>
        <dbReference type="ChEBI" id="CHEBI:144051"/>
    </reaction>
    <physiologicalReaction direction="left-to-right" evidence="9">
        <dbReference type="Rhea" id="RHEA:60877"/>
    </physiologicalReaction>
</comment>
<dbReference type="InterPro" id="IPR000086">
    <property type="entry name" value="NUDIX_hydrolase_dom"/>
</dbReference>
<dbReference type="Gene3D" id="3.90.79.10">
    <property type="entry name" value="Nucleoside Triphosphate Pyrophosphohydrolase"/>
    <property type="match status" value="1"/>
</dbReference>
<dbReference type="InterPro" id="IPR020084">
    <property type="entry name" value="NUDIX_hydrolase_CS"/>
</dbReference>
<evidence type="ECO:0000256" key="1">
    <source>
        <dbReference type="ARBA" id="ARBA00001946"/>
    </source>
</evidence>